<dbReference type="AlphaFoldDB" id="A0A1I6M3D1"/>
<sequence length="52" mass="5903">MKFLLTVLLGAILGSAATFYYIYVNHADSGEQALMRETLLTYLPFLEEYITP</sequence>
<gene>
    <name evidence="1" type="ORF">SAMN05444714_1186</name>
</gene>
<evidence type="ECO:0000313" key="2">
    <source>
        <dbReference type="Proteomes" id="UP000198926"/>
    </source>
</evidence>
<keyword evidence="2" id="KW-1185">Reference proteome</keyword>
<dbReference type="Proteomes" id="UP000198926">
    <property type="component" value="Unassembled WGS sequence"/>
</dbReference>
<evidence type="ECO:0000313" key="1">
    <source>
        <dbReference type="EMBL" id="SFS10164.1"/>
    </source>
</evidence>
<accession>A0A1I6M3D1</accession>
<dbReference type="RefSeq" id="WP_165606543.1">
    <property type="nucleotide sequence ID" value="NZ_FOZM01000001.1"/>
</dbReference>
<organism evidence="1 2">
    <name type="scientific">Yoonia litorea</name>
    <dbReference type="NCBI Taxonomy" id="1123755"/>
    <lineage>
        <taxon>Bacteria</taxon>
        <taxon>Pseudomonadati</taxon>
        <taxon>Pseudomonadota</taxon>
        <taxon>Alphaproteobacteria</taxon>
        <taxon>Rhodobacterales</taxon>
        <taxon>Paracoccaceae</taxon>
        <taxon>Yoonia</taxon>
    </lineage>
</organism>
<protein>
    <submittedName>
        <fullName evidence="1">Uncharacterized protein</fullName>
    </submittedName>
</protein>
<proteinExistence type="predicted"/>
<dbReference type="EMBL" id="FOZM01000001">
    <property type="protein sequence ID" value="SFS10164.1"/>
    <property type="molecule type" value="Genomic_DNA"/>
</dbReference>
<name>A0A1I6M3D1_9RHOB</name>
<dbReference type="STRING" id="1123755.SAMN05444714_1186"/>
<reference evidence="1 2" key="1">
    <citation type="submission" date="2016-10" db="EMBL/GenBank/DDBJ databases">
        <authorList>
            <person name="de Groot N.N."/>
        </authorList>
    </citation>
    <scope>NUCLEOTIDE SEQUENCE [LARGE SCALE GENOMIC DNA]</scope>
    <source>
        <strain evidence="1 2">DSM 29433</strain>
    </source>
</reference>